<dbReference type="GO" id="GO:0016020">
    <property type="term" value="C:membrane"/>
    <property type="evidence" value="ECO:0007669"/>
    <property type="project" value="InterPro"/>
</dbReference>
<dbReference type="PANTHER" id="PTHR22550:SF9">
    <property type="entry name" value="STAGE V SPORULATION PROTEIN AF"/>
    <property type="match status" value="1"/>
</dbReference>
<feature type="transmembrane region" description="Helical" evidence="3">
    <location>
        <begin position="274"/>
        <end position="293"/>
    </location>
</feature>
<accession>A0A9D0ZEW1</accession>
<dbReference type="PIRSF" id="PIRSF005690">
    <property type="entry name" value="GerBA"/>
    <property type="match status" value="1"/>
</dbReference>
<name>A0A9D0ZEW1_9FIRM</name>
<dbReference type="InterPro" id="IPR050768">
    <property type="entry name" value="UPF0353/GerABKA_families"/>
</dbReference>
<dbReference type="Pfam" id="PF03323">
    <property type="entry name" value="GerA"/>
    <property type="match status" value="1"/>
</dbReference>
<evidence type="ECO:0000313" key="4">
    <source>
        <dbReference type="EMBL" id="HIQ79014.1"/>
    </source>
</evidence>
<proteinExistence type="inferred from homology"/>
<dbReference type="GO" id="GO:0009847">
    <property type="term" value="P:spore germination"/>
    <property type="evidence" value="ECO:0007669"/>
    <property type="project" value="InterPro"/>
</dbReference>
<dbReference type="Proteomes" id="UP000824262">
    <property type="component" value="Unassembled WGS sequence"/>
</dbReference>
<evidence type="ECO:0000256" key="3">
    <source>
        <dbReference type="SAM" id="Phobius"/>
    </source>
</evidence>
<comment type="similarity">
    <text evidence="1">Belongs to the GerABKA family.</text>
</comment>
<comment type="caution">
    <text evidence="4">The sequence shown here is derived from an EMBL/GenBank/DDBJ whole genome shotgun (WGS) entry which is preliminary data.</text>
</comment>
<feature type="transmembrane region" description="Helical" evidence="3">
    <location>
        <begin position="234"/>
        <end position="254"/>
    </location>
</feature>
<reference evidence="4" key="1">
    <citation type="submission" date="2020-10" db="EMBL/GenBank/DDBJ databases">
        <authorList>
            <person name="Gilroy R."/>
        </authorList>
    </citation>
    <scope>NUCLEOTIDE SEQUENCE</scope>
    <source>
        <strain evidence="4">ChiBcolR7-354</strain>
    </source>
</reference>
<keyword evidence="3" id="KW-0812">Transmembrane</keyword>
<keyword evidence="2 3" id="KW-0472">Membrane</keyword>
<keyword evidence="3" id="KW-1133">Transmembrane helix</keyword>
<evidence type="ECO:0000256" key="2">
    <source>
        <dbReference type="ARBA" id="ARBA00023136"/>
    </source>
</evidence>
<feature type="transmembrane region" description="Helical" evidence="3">
    <location>
        <begin position="365"/>
        <end position="384"/>
    </location>
</feature>
<protein>
    <submittedName>
        <fullName evidence="4">Spore germination protein</fullName>
    </submittedName>
</protein>
<dbReference type="AlphaFoldDB" id="A0A9D0ZEW1"/>
<dbReference type="EMBL" id="DVGA01000071">
    <property type="protein sequence ID" value="HIQ79014.1"/>
    <property type="molecule type" value="Genomic_DNA"/>
</dbReference>
<organism evidence="4 5">
    <name type="scientific">Candidatus Scatomorpha intestinavium</name>
    <dbReference type="NCBI Taxonomy" id="2840922"/>
    <lineage>
        <taxon>Bacteria</taxon>
        <taxon>Bacillati</taxon>
        <taxon>Bacillota</taxon>
        <taxon>Clostridia</taxon>
        <taxon>Eubacteriales</taxon>
        <taxon>Candidatus Scatomorpha</taxon>
    </lineage>
</organism>
<dbReference type="InterPro" id="IPR004995">
    <property type="entry name" value="Spore_Ger"/>
</dbReference>
<gene>
    <name evidence="4" type="ORF">IAB77_07115</name>
</gene>
<reference evidence="4" key="2">
    <citation type="journal article" date="2021" name="PeerJ">
        <title>Extensive microbial diversity within the chicken gut microbiome revealed by metagenomics and culture.</title>
        <authorList>
            <person name="Gilroy R."/>
            <person name="Ravi A."/>
            <person name="Getino M."/>
            <person name="Pursley I."/>
            <person name="Horton D.L."/>
            <person name="Alikhan N.F."/>
            <person name="Baker D."/>
            <person name="Gharbi K."/>
            <person name="Hall N."/>
            <person name="Watson M."/>
            <person name="Adriaenssens E.M."/>
            <person name="Foster-Nyarko E."/>
            <person name="Jarju S."/>
            <person name="Secka A."/>
            <person name="Antonio M."/>
            <person name="Oren A."/>
            <person name="Chaudhuri R.R."/>
            <person name="La Ragione R."/>
            <person name="Hildebrand F."/>
            <person name="Pallen M.J."/>
        </authorList>
    </citation>
    <scope>NUCLEOTIDE SEQUENCE</scope>
    <source>
        <strain evidence="4">ChiBcolR7-354</strain>
    </source>
</reference>
<evidence type="ECO:0000256" key="1">
    <source>
        <dbReference type="ARBA" id="ARBA00005278"/>
    </source>
</evidence>
<feature type="transmembrane region" description="Helical" evidence="3">
    <location>
        <begin position="396"/>
        <end position="424"/>
    </location>
</feature>
<dbReference type="PANTHER" id="PTHR22550">
    <property type="entry name" value="SPORE GERMINATION PROTEIN"/>
    <property type="match status" value="1"/>
</dbReference>
<sequence>MFSGCSDFVIRSVLPGLLPGREIYVCWLDGLVDGTSVTEDVLRPVTERGRTPFPRSAERIMELMERGAVYSYSVKRREGLSDVSDDLVNGCCAVVFDGPGAALTFEVRSKTGRSVSEPTVEKSIKGAKDAFVETLRINTSLVRRKLRNPALKLTELTVGRQSATNVAVMYVKDIAKDETVEELLRRLRAIDADGLLSAAEIEESLADNPKTPFPELLHTERSDAFAMQLLNGRVGVLVDGLPIGFLAPGCLAAFMRVPEDSASHFAVSSMLLALRWAALAISLLLPGAFVAVTMYHQEMLPTKLLLSMSAAKQYVPLSAAAEAIAMLLSFELLQEAGLRLPDPVGQTASIIGALIVGQSAVEARVVSPIAVIVVALSGIAGYALPSHDLSSAIRLLRFAFVIAGAALGLFGLMTALALLIYHLASLECFGAPYLTPFTDGDGRGALRALINRPARSNRLRSPVIAGKNLRRRAGGGK</sequence>
<evidence type="ECO:0000313" key="5">
    <source>
        <dbReference type="Proteomes" id="UP000824262"/>
    </source>
</evidence>